<keyword evidence="12" id="KW-0966">Cell projection</keyword>
<dbReference type="InterPro" id="IPR053716">
    <property type="entry name" value="Flag_assembly_chemotaxis_eff"/>
</dbReference>
<name>A0ABZ2SLB4_9ENTE</name>
<keyword evidence="9" id="KW-0472">Membrane</keyword>
<evidence type="ECO:0000256" key="10">
    <source>
        <dbReference type="ARBA" id="ARBA00023225"/>
    </source>
</evidence>
<dbReference type="EMBL" id="CP147251">
    <property type="protein sequence ID" value="WYJ76287.1"/>
    <property type="molecule type" value="Genomic_DNA"/>
</dbReference>
<dbReference type="Pfam" id="PF02050">
    <property type="entry name" value="FliJ"/>
    <property type="match status" value="1"/>
</dbReference>
<reference evidence="12 13" key="1">
    <citation type="submission" date="2024-03" db="EMBL/GenBank/DDBJ databases">
        <title>The Genome Sequence of Enterococcus sp. DIV2402.</title>
        <authorList>
            <consortium name="The Broad Institute Genomics Platform"/>
            <consortium name="The Broad Institute Microbial Omics Core"/>
            <consortium name="The Broad Institute Genomic Center for Infectious Diseases"/>
            <person name="Earl A."/>
            <person name="Manson A."/>
            <person name="Gilmore M."/>
            <person name="Schwartman J."/>
            <person name="Shea T."/>
            <person name="Abouelleil A."/>
            <person name="Cao P."/>
            <person name="Chapman S."/>
            <person name="Cusick C."/>
            <person name="Young S."/>
            <person name="Neafsey D."/>
            <person name="Nusbaum C."/>
            <person name="Birren B."/>
        </authorList>
    </citation>
    <scope>NUCLEOTIDE SEQUENCE [LARGE SCALE GENOMIC DNA]</scope>
    <source>
        <strain evidence="12 13">DIV2402</strain>
    </source>
</reference>
<evidence type="ECO:0000256" key="7">
    <source>
        <dbReference type="ARBA" id="ARBA00022795"/>
    </source>
</evidence>
<keyword evidence="12" id="KW-0969">Cilium</keyword>
<comment type="subcellular location">
    <subcellularLocation>
        <location evidence="1">Cell membrane</location>
        <topology evidence="1">Peripheral membrane protein</topology>
        <orientation evidence="1">Cytoplasmic side</orientation>
    </subcellularLocation>
</comment>
<evidence type="ECO:0000313" key="13">
    <source>
        <dbReference type="Proteomes" id="UP000664701"/>
    </source>
</evidence>
<comment type="similarity">
    <text evidence="2">Belongs to the FliJ family.</text>
</comment>
<keyword evidence="12" id="KW-0282">Flagellum</keyword>
<keyword evidence="7" id="KW-1005">Bacterial flagellum biogenesis</keyword>
<evidence type="ECO:0000313" key="12">
    <source>
        <dbReference type="EMBL" id="WYJ76287.1"/>
    </source>
</evidence>
<evidence type="ECO:0000256" key="6">
    <source>
        <dbReference type="ARBA" id="ARBA00022500"/>
    </source>
</evidence>
<dbReference type="InterPro" id="IPR012823">
    <property type="entry name" value="Flagell_FliJ"/>
</dbReference>
<keyword evidence="8" id="KW-0653">Protein transport</keyword>
<dbReference type="Gene3D" id="1.10.287.1700">
    <property type="match status" value="1"/>
</dbReference>
<sequence length="139" mass="16785">MEKFQFSLEKILDYRWIQENEAKREYASAQKALNEQEEILKQLIAEKGELMEIRETTVNRMQIQQWYLLDLNQKLTETVQTINELKHFVELKLQAYITAQKERKVLEKLSEKQMAEHQLAVNREEQKMLDEMANRKRIS</sequence>
<evidence type="ECO:0000256" key="2">
    <source>
        <dbReference type="ARBA" id="ARBA00010004"/>
    </source>
</evidence>
<keyword evidence="6" id="KW-0145">Chemotaxis</keyword>
<evidence type="ECO:0000256" key="8">
    <source>
        <dbReference type="ARBA" id="ARBA00022927"/>
    </source>
</evidence>
<evidence type="ECO:0000256" key="9">
    <source>
        <dbReference type="ARBA" id="ARBA00023136"/>
    </source>
</evidence>
<keyword evidence="11" id="KW-0175">Coiled coil</keyword>
<evidence type="ECO:0000256" key="1">
    <source>
        <dbReference type="ARBA" id="ARBA00004413"/>
    </source>
</evidence>
<gene>
    <name evidence="12" type="ORF">DOK78_000913</name>
</gene>
<dbReference type="NCBIfam" id="TIGR02473">
    <property type="entry name" value="flagell_FliJ"/>
    <property type="match status" value="1"/>
</dbReference>
<evidence type="ECO:0000256" key="5">
    <source>
        <dbReference type="ARBA" id="ARBA00022475"/>
    </source>
</evidence>
<evidence type="ECO:0000256" key="11">
    <source>
        <dbReference type="SAM" id="Coils"/>
    </source>
</evidence>
<proteinExistence type="inferred from homology"/>
<keyword evidence="13" id="KW-1185">Reference proteome</keyword>
<feature type="coiled-coil region" evidence="11">
    <location>
        <begin position="19"/>
        <end position="53"/>
    </location>
</feature>
<keyword evidence="5" id="KW-1003">Cell membrane</keyword>
<keyword evidence="4" id="KW-0813">Transport</keyword>
<protein>
    <recommendedName>
        <fullName evidence="3">Flagellar FliJ protein</fullName>
    </recommendedName>
</protein>
<accession>A0ABZ2SLB4</accession>
<keyword evidence="10" id="KW-1006">Bacterial flagellum protein export</keyword>
<evidence type="ECO:0000256" key="4">
    <source>
        <dbReference type="ARBA" id="ARBA00022448"/>
    </source>
</evidence>
<dbReference type="RefSeq" id="WP_207942455.1">
    <property type="nucleotide sequence ID" value="NZ_CP147251.1"/>
</dbReference>
<evidence type="ECO:0000256" key="3">
    <source>
        <dbReference type="ARBA" id="ARBA00020392"/>
    </source>
</evidence>
<organism evidence="12 13">
    <name type="scientific">Candidatus Enterococcus lowellii</name>
    <dbReference type="NCBI Taxonomy" id="2230877"/>
    <lineage>
        <taxon>Bacteria</taxon>
        <taxon>Bacillati</taxon>
        <taxon>Bacillota</taxon>
        <taxon>Bacilli</taxon>
        <taxon>Lactobacillales</taxon>
        <taxon>Enterococcaceae</taxon>
        <taxon>Enterococcus</taxon>
    </lineage>
</organism>
<dbReference type="Proteomes" id="UP000664701">
    <property type="component" value="Chromosome"/>
</dbReference>